<sequence>MLNPIRVALTTLLFLARVATAQLSTGNPATNPVPRTESWWVARHHDKLTEAQLGNVDLLFVGDSITQNYEKPGPAPNEVFLPIWQTYFAPHRAMNLGFSGDETAHVLWRLQNGEVQGLNPKNIVLLIGTNNTGRGQTAPQVTEGIIACVEELHRLMPAAKILLLNILPTAITELKSSKDATINTNIDAHYASSPYVRTLDLAHLFLKNGVVDPTLFYDPELQPSRAPLHPNTAGQRRMAEAVSHALYPTP</sequence>
<comment type="similarity">
    <text evidence="1">Belongs to the 'GDSL' lipolytic enzyme family. Platelet-activating factor acetylhydrolase IB beta/gamma subunits subfamily.</text>
</comment>
<evidence type="ECO:0000256" key="2">
    <source>
        <dbReference type="SAM" id="SignalP"/>
    </source>
</evidence>
<evidence type="ECO:0000313" key="5">
    <source>
        <dbReference type="Proteomes" id="UP000199024"/>
    </source>
</evidence>
<dbReference type="AlphaFoldDB" id="A0A1I6MA58"/>
<dbReference type="Pfam" id="PF13472">
    <property type="entry name" value="Lipase_GDSL_2"/>
    <property type="match status" value="1"/>
</dbReference>
<dbReference type="EMBL" id="FOZL01000001">
    <property type="protein sequence ID" value="SFS12606.1"/>
    <property type="molecule type" value="Genomic_DNA"/>
</dbReference>
<dbReference type="OrthoDB" id="2513075at2"/>
<keyword evidence="2" id="KW-0732">Signal</keyword>
<proteinExistence type="inferred from homology"/>
<dbReference type="STRING" id="474950.SAMN05421771_2161"/>
<dbReference type="PANTHER" id="PTHR11852">
    <property type="entry name" value="PLATELET-ACTIVATING FACTOR ACETYLHYDROLASE"/>
    <property type="match status" value="1"/>
</dbReference>
<dbReference type="GO" id="GO:0016788">
    <property type="term" value="F:hydrolase activity, acting on ester bonds"/>
    <property type="evidence" value="ECO:0007669"/>
    <property type="project" value="UniProtKB-ARBA"/>
</dbReference>
<keyword evidence="5" id="KW-1185">Reference proteome</keyword>
<feature type="signal peptide" evidence="2">
    <location>
        <begin position="1"/>
        <end position="21"/>
    </location>
</feature>
<evidence type="ECO:0000313" key="4">
    <source>
        <dbReference type="EMBL" id="SFS12606.1"/>
    </source>
</evidence>
<dbReference type="InterPro" id="IPR013830">
    <property type="entry name" value="SGNH_hydro"/>
</dbReference>
<reference evidence="4 5" key="1">
    <citation type="submission" date="2016-10" db="EMBL/GenBank/DDBJ databases">
        <authorList>
            <person name="de Groot N.N."/>
        </authorList>
    </citation>
    <scope>NUCLEOTIDE SEQUENCE [LARGE SCALE GENOMIC DNA]</scope>
    <source>
        <strain evidence="4 5">DSM 21001</strain>
    </source>
</reference>
<feature type="domain" description="SGNH hydrolase-type esterase" evidence="3">
    <location>
        <begin position="60"/>
        <end position="237"/>
    </location>
</feature>
<gene>
    <name evidence="4" type="ORF">SAMN05421771_2161</name>
</gene>
<dbReference type="Gene3D" id="3.40.50.1110">
    <property type="entry name" value="SGNH hydrolase"/>
    <property type="match status" value="1"/>
</dbReference>
<evidence type="ECO:0000256" key="1">
    <source>
        <dbReference type="ARBA" id="ARBA00038184"/>
    </source>
</evidence>
<protein>
    <submittedName>
        <fullName evidence="4">Lysophospholipase L1</fullName>
    </submittedName>
</protein>
<dbReference type="InterPro" id="IPR036514">
    <property type="entry name" value="SGNH_hydro_sf"/>
</dbReference>
<organism evidence="4 5">
    <name type="scientific">Granulicella pectinivorans</name>
    <dbReference type="NCBI Taxonomy" id="474950"/>
    <lineage>
        <taxon>Bacteria</taxon>
        <taxon>Pseudomonadati</taxon>
        <taxon>Acidobacteriota</taxon>
        <taxon>Terriglobia</taxon>
        <taxon>Terriglobales</taxon>
        <taxon>Acidobacteriaceae</taxon>
        <taxon>Granulicella</taxon>
    </lineage>
</organism>
<dbReference type="SUPFAM" id="SSF52266">
    <property type="entry name" value="SGNH hydrolase"/>
    <property type="match status" value="1"/>
</dbReference>
<evidence type="ECO:0000259" key="3">
    <source>
        <dbReference type="Pfam" id="PF13472"/>
    </source>
</evidence>
<accession>A0A1I6MA58</accession>
<dbReference type="RefSeq" id="WP_089839139.1">
    <property type="nucleotide sequence ID" value="NZ_FOZL01000001.1"/>
</dbReference>
<dbReference type="Proteomes" id="UP000199024">
    <property type="component" value="Unassembled WGS sequence"/>
</dbReference>
<name>A0A1I6MA58_9BACT</name>
<dbReference type="PANTHER" id="PTHR11852:SF0">
    <property type="entry name" value="PLATELET-ACTIVATING FACTOR ACETYLHYDROLASE IB SUBUNIT BETA HOMOLOG"/>
    <property type="match status" value="1"/>
</dbReference>
<feature type="chain" id="PRO_5011739922" evidence="2">
    <location>
        <begin position="22"/>
        <end position="250"/>
    </location>
</feature>